<dbReference type="PANTHER" id="PTHR16515:SF66">
    <property type="entry name" value="C2H2-TYPE DOMAIN-CONTAINING PROTEIN"/>
    <property type="match status" value="1"/>
</dbReference>
<feature type="compositionally biased region" description="Low complexity" evidence="8">
    <location>
        <begin position="529"/>
        <end position="547"/>
    </location>
</feature>
<dbReference type="PANTHER" id="PTHR16515">
    <property type="entry name" value="PR DOMAIN ZINC FINGER PROTEIN"/>
    <property type="match status" value="1"/>
</dbReference>
<keyword evidence="11" id="KW-1185">Reference proteome</keyword>
<comment type="subcellular location">
    <subcellularLocation>
        <location evidence="1">Nucleus</location>
    </subcellularLocation>
</comment>
<comment type="caution">
    <text evidence="10">The sequence shown here is derived from an EMBL/GenBank/DDBJ whole genome shotgun (WGS) entry which is preliminary data.</text>
</comment>
<evidence type="ECO:0000256" key="2">
    <source>
        <dbReference type="ARBA" id="ARBA00022723"/>
    </source>
</evidence>
<evidence type="ECO:0000313" key="11">
    <source>
        <dbReference type="Proteomes" id="UP000728185"/>
    </source>
</evidence>
<feature type="region of interest" description="Disordered" evidence="8">
    <location>
        <begin position="591"/>
        <end position="612"/>
    </location>
</feature>
<feature type="compositionally biased region" description="Low complexity" evidence="8">
    <location>
        <begin position="301"/>
        <end position="315"/>
    </location>
</feature>
<evidence type="ECO:0000313" key="10">
    <source>
        <dbReference type="EMBL" id="KAA0198896.1"/>
    </source>
</evidence>
<dbReference type="Proteomes" id="UP000728185">
    <property type="component" value="Unassembled WGS sequence"/>
</dbReference>
<feature type="region of interest" description="Disordered" evidence="8">
    <location>
        <begin position="271"/>
        <end position="328"/>
    </location>
</feature>
<keyword evidence="5" id="KW-0862">Zinc</keyword>
<evidence type="ECO:0000256" key="4">
    <source>
        <dbReference type="ARBA" id="ARBA00022771"/>
    </source>
</evidence>
<dbReference type="Pfam" id="PF00096">
    <property type="entry name" value="zf-C2H2"/>
    <property type="match status" value="2"/>
</dbReference>
<dbReference type="FunFam" id="3.30.160.60:FF:000065">
    <property type="entry name" value="B-cell CLL/lymphoma 6, member B"/>
    <property type="match status" value="1"/>
</dbReference>
<feature type="region of interest" description="Disordered" evidence="8">
    <location>
        <begin position="368"/>
        <end position="437"/>
    </location>
</feature>
<dbReference type="GO" id="GO:0010468">
    <property type="term" value="P:regulation of gene expression"/>
    <property type="evidence" value="ECO:0007669"/>
    <property type="project" value="TreeGrafter"/>
</dbReference>
<dbReference type="EMBL" id="LUCM01001435">
    <property type="protein sequence ID" value="KAA0198896.1"/>
    <property type="molecule type" value="Genomic_DNA"/>
</dbReference>
<dbReference type="SMART" id="SM00355">
    <property type="entry name" value="ZnF_C2H2"/>
    <property type="match status" value="4"/>
</dbReference>
<dbReference type="AlphaFoldDB" id="A0A8E0S1T0"/>
<dbReference type="InterPro" id="IPR050331">
    <property type="entry name" value="Zinc_finger"/>
</dbReference>
<dbReference type="GO" id="GO:0008270">
    <property type="term" value="F:zinc ion binding"/>
    <property type="evidence" value="ECO:0007669"/>
    <property type="project" value="UniProtKB-KW"/>
</dbReference>
<dbReference type="OrthoDB" id="3437960at2759"/>
<dbReference type="InterPro" id="IPR036236">
    <property type="entry name" value="Znf_C2H2_sf"/>
</dbReference>
<dbReference type="SUPFAM" id="SSF57667">
    <property type="entry name" value="beta-beta-alpha zinc fingers"/>
    <property type="match status" value="2"/>
</dbReference>
<feature type="domain" description="C2H2-type" evidence="9">
    <location>
        <begin position="182"/>
        <end position="210"/>
    </location>
</feature>
<keyword evidence="2" id="KW-0479">Metal-binding</keyword>
<dbReference type="Gene3D" id="3.30.160.60">
    <property type="entry name" value="Classic Zinc Finger"/>
    <property type="match status" value="2"/>
</dbReference>
<evidence type="ECO:0000256" key="6">
    <source>
        <dbReference type="ARBA" id="ARBA00023242"/>
    </source>
</evidence>
<feature type="region of interest" description="Disordered" evidence="8">
    <location>
        <begin position="520"/>
        <end position="563"/>
    </location>
</feature>
<gene>
    <name evidence="10" type="ORF">FBUS_07789</name>
</gene>
<dbReference type="InterPro" id="IPR013087">
    <property type="entry name" value="Znf_C2H2_type"/>
</dbReference>
<feature type="domain" description="C2H2-type" evidence="9">
    <location>
        <begin position="98"/>
        <end position="125"/>
    </location>
</feature>
<evidence type="ECO:0000256" key="8">
    <source>
        <dbReference type="SAM" id="MobiDB-lite"/>
    </source>
</evidence>
<feature type="domain" description="C2H2-type" evidence="9">
    <location>
        <begin position="154"/>
        <end position="181"/>
    </location>
</feature>
<feature type="domain" description="C2H2-type" evidence="9">
    <location>
        <begin position="125"/>
        <end position="153"/>
    </location>
</feature>
<evidence type="ECO:0000259" key="9">
    <source>
        <dbReference type="PROSITE" id="PS50157"/>
    </source>
</evidence>
<sequence length="632" mass="68656">MEDSVFAVPYMQSFGTHLFGDANLQFERHNSAIFCPNDHSSLEKEDSAVASPNDLDVTPFSQCQSPFGSNMPNGTRENMQQRCAQEAVPVSGGEDTSCICKDCGKKFGERSLLLRHRVVHSEAKYVCEFCQRAFVRDDKRKRHIRCVHSHERPFVCEVCAKAFARKDKLQEHARHHNRDITFPCPVCPDLFVMRSHLNRHLRNVHNLKYTPVASSSSSSTAVSGVNAVSSSPVRLDGQTKVINGNGVTTAADQSDPQIKVMQFKAGTEMVLTPISTNSSEKRPGRKSTVSRRSKKTDKAHSASSQLQQQQQSTSSKLQDADPLSSSFVSSSTQSTYASAFSAPVLSNNGSMSFPTNFLFGQPNMYQTLQQPNSQTNFPNSDARPQLSSYSSGIGMLPQQEQQQQQLQSQQQQQQSSGSSQSLRVYESSSSNSGPQTQSALSAAMAASLLAPVNYVGWWQQAQSNPGLMLPYAQPGPLGSRNETKFGGSGILGAELVSYNQSLTNTPIVGDGMAAGRAQSDIQRDPLPPSTSHSWLSSGSGTQSTSQTVRERQETYHTPSMSYPSSAQMLASLNPFAQAMYYQAATLAATQNGQSPWSSTPALGPTDPHTVSQANDVMVDTGLQNSGSSFPFI</sequence>
<keyword evidence="3" id="KW-0677">Repeat</keyword>
<keyword evidence="4 7" id="KW-0863">Zinc-finger</keyword>
<dbReference type="PROSITE" id="PS00028">
    <property type="entry name" value="ZINC_FINGER_C2H2_1"/>
    <property type="match status" value="4"/>
</dbReference>
<feature type="compositionally biased region" description="Polar residues" evidence="8">
    <location>
        <begin position="591"/>
        <end position="600"/>
    </location>
</feature>
<feature type="compositionally biased region" description="Polar residues" evidence="8">
    <location>
        <begin position="368"/>
        <end position="379"/>
    </location>
</feature>
<evidence type="ECO:0000256" key="7">
    <source>
        <dbReference type="PROSITE-ProRule" id="PRU00042"/>
    </source>
</evidence>
<accession>A0A8E0S1T0</accession>
<protein>
    <submittedName>
        <fullName evidence="10">Zinc finger protein</fullName>
    </submittedName>
</protein>
<organism evidence="10 11">
    <name type="scientific">Fasciolopsis buskii</name>
    <dbReference type="NCBI Taxonomy" id="27845"/>
    <lineage>
        <taxon>Eukaryota</taxon>
        <taxon>Metazoa</taxon>
        <taxon>Spiralia</taxon>
        <taxon>Lophotrochozoa</taxon>
        <taxon>Platyhelminthes</taxon>
        <taxon>Trematoda</taxon>
        <taxon>Digenea</taxon>
        <taxon>Plagiorchiida</taxon>
        <taxon>Echinostomata</taxon>
        <taxon>Echinostomatoidea</taxon>
        <taxon>Fasciolidae</taxon>
        <taxon>Fasciolopsis</taxon>
    </lineage>
</organism>
<feature type="compositionally biased region" description="Low complexity" evidence="8">
    <location>
        <begin position="398"/>
        <end position="437"/>
    </location>
</feature>
<name>A0A8E0S1T0_9TREM</name>
<evidence type="ECO:0000256" key="5">
    <source>
        <dbReference type="ARBA" id="ARBA00022833"/>
    </source>
</evidence>
<evidence type="ECO:0000256" key="3">
    <source>
        <dbReference type="ARBA" id="ARBA00022737"/>
    </source>
</evidence>
<proteinExistence type="predicted"/>
<dbReference type="GO" id="GO:0005634">
    <property type="term" value="C:nucleus"/>
    <property type="evidence" value="ECO:0007669"/>
    <property type="project" value="UniProtKB-SubCell"/>
</dbReference>
<dbReference type="PROSITE" id="PS50157">
    <property type="entry name" value="ZINC_FINGER_C2H2_2"/>
    <property type="match status" value="4"/>
</dbReference>
<keyword evidence="6" id="KW-0539">Nucleus</keyword>
<reference evidence="10" key="1">
    <citation type="submission" date="2019-05" db="EMBL/GenBank/DDBJ databases">
        <title>Annotation for the trematode Fasciolopsis buski.</title>
        <authorList>
            <person name="Choi Y.-J."/>
        </authorList>
    </citation>
    <scope>NUCLEOTIDE SEQUENCE</scope>
    <source>
        <strain evidence="10">HT</strain>
        <tissue evidence="10">Whole worm</tissue>
    </source>
</reference>
<feature type="compositionally biased region" description="Basic residues" evidence="8">
    <location>
        <begin position="283"/>
        <end position="297"/>
    </location>
</feature>
<evidence type="ECO:0000256" key="1">
    <source>
        <dbReference type="ARBA" id="ARBA00004123"/>
    </source>
</evidence>